<keyword evidence="2" id="KW-1185">Reference proteome</keyword>
<reference evidence="1 2" key="1">
    <citation type="submission" date="2021-11" db="EMBL/GenBank/DDBJ databases">
        <title>Draft genome sequence of Paenibacillus profundus YoMME, a new Gram-positive bacteria with exoelectrogenic properties.</title>
        <authorList>
            <person name="Hubenova Y."/>
            <person name="Hubenova E."/>
            <person name="Manasiev Y."/>
            <person name="Peykov S."/>
            <person name="Mitov M."/>
        </authorList>
    </citation>
    <scope>NUCLEOTIDE SEQUENCE [LARGE SCALE GENOMIC DNA]</scope>
    <source>
        <strain evidence="1 2">YoMME</strain>
    </source>
</reference>
<dbReference type="EMBL" id="JAJNBZ010000008">
    <property type="protein sequence ID" value="MCE5170141.1"/>
    <property type="molecule type" value="Genomic_DNA"/>
</dbReference>
<comment type="caution">
    <text evidence="1">The sequence shown here is derived from an EMBL/GenBank/DDBJ whole genome shotgun (WGS) entry which is preliminary data.</text>
</comment>
<organism evidence="1 2">
    <name type="scientific">Paenibacillus profundus</name>
    <dbReference type="NCBI Taxonomy" id="1173085"/>
    <lineage>
        <taxon>Bacteria</taxon>
        <taxon>Bacillati</taxon>
        <taxon>Bacillota</taxon>
        <taxon>Bacilli</taxon>
        <taxon>Bacillales</taxon>
        <taxon>Paenibacillaceae</taxon>
        <taxon>Paenibacillus</taxon>
    </lineage>
</organism>
<sequence length="56" mass="6697">MEHGQRQLLGIILCKRCKRIIAEQDTERVMMYYMECGSHDCQEQLCAEREVQHLEI</sequence>
<dbReference type="RefSeq" id="WP_233696953.1">
    <property type="nucleotide sequence ID" value="NZ_JAJNBZ010000008.1"/>
</dbReference>
<proteinExistence type="predicted"/>
<evidence type="ECO:0000313" key="2">
    <source>
        <dbReference type="Proteomes" id="UP001199916"/>
    </source>
</evidence>
<name>A0ABS8YDR5_9BACL</name>
<accession>A0ABS8YDR5</accession>
<protein>
    <submittedName>
        <fullName evidence="1">GapA-binding peptide SR1P</fullName>
    </submittedName>
</protein>
<gene>
    <name evidence="1" type="ORF">LQV63_12555</name>
</gene>
<evidence type="ECO:0000313" key="1">
    <source>
        <dbReference type="EMBL" id="MCE5170141.1"/>
    </source>
</evidence>
<dbReference type="Proteomes" id="UP001199916">
    <property type="component" value="Unassembled WGS sequence"/>
</dbReference>